<dbReference type="Gene3D" id="1.10.533.10">
    <property type="entry name" value="Death Domain, Fas"/>
    <property type="match status" value="2"/>
</dbReference>
<feature type="coiled-coil region" evidence="2">
    <location>
        <begin position="389"/>
        <end position="423"/>
    </location>
</feature>
<dbReference type="Proteomes" id="UP001159405">
    <property type="component" value="Unassembled WGS sequence"/>
</dbReference>
<comment type="caution">
    <text evidence="4">The sequence shown here is derived from an EMBL/GenBank/DDBJ whole genome shotgun (WGS) entry which is preliminary data.</text>
</comment>
<keyword evidence="5" id="KW-1185">Reference proteome</keyword>
<dbReference type="InterPro" id="IPR049341">
    <property type="entry name" value="TRADD-like_N"/>
</dbReference>
<evidence type="ECO:0000256" key="2">
    <source>
        <dbReference type="SAM" id="Coils"/>
    </source>
</evidence>
<dbReference type="PANTHER" id="PTHR48169:SF7">
    <property type="entry name" value="CASPASE 10"/>
    <property type="match status" value="1"/>
</dbReference>
<gene>
    <name evidence="4" type="ORF">PLOB_00024850</name>
</gene>
<dbReference type="InterPro" id="IPR011029">
    <property type="entry name" value="DEATH-like_dom_sf"/>
</dbReference>
<dbReference type="EMBL" id="CALNXK010000003">
    <property type="protein sequence ID" value="CAH3034943.1"/>
    <property type="molecule type" value="Genomic_DNA"/>
</dbReference>
<dbReference type="PROSITE" id="PS50168">
    <property type="entry name" value="DED"/>
    <property type="match status" value="2"/>
</dbReference>
<keyword evidence="1" id="KW-0053">Apoptosis</keyword>
<dbReference type="Pfam" id="PF20694">
    <property type="entry name" value="TRADD-like_N"/>
    <property type="match status" value="1"/>
</dbReference>
<accession>A0ABN8MVK8</accession>
<evidence type="ECO:0000256" key="1">
    <source>
        <dbReference type="ARBA" id="ARBA00022703"/>
    </source>
</evidence>
<feature type="domain" description="DED" evidence="3">
    <location>
        <begin position="5"/>
        <end position="96"/>
    </location>
</feature>
<evidence type="ECO:0000313" key="4">
    <source>
        <dbReference type="EMBL" id="CAH3034943.1"/>
    </source>
</evidence>
<evidence type="ECO:0000313" key="5">
    <source>
        <dbReference type="Proteomes" id="UP001159405"/>
    </source>
</evidence>
<sequence>MSSIGYRGLLYRVSQELIDLKKINQILYASSSEGLISENSESFNVQVNPGDNTAVTVMKLFSDLEEGDNLGLDNLEILRDLLKGVKEWSLVDEVDKFERQRKDFNTLLEAIILKLDELDNLDQLLSLCEDHISDDAKDDIKDVRSLVKELQRKNRLGVARLTVLRKILNETGQQELLDLLAEFEKKWKEEEKAERRKDRASDVVNAMIVAPTTAVCSTVKRTWEQLIGAVKILCKFSTVSGISVAVGTGIILQQGARATLREFVDAFKEAVLPAATNLRTLSESSLCLTVQAENKQGLKALWERYQDGTLQRNLQQFLVTDDIRQLAGGEEVILSAYIDEQDYNSAWLSILIAEQQVLQEENQEILPKRARRNSDSSLHATRSNEKLVVITQREQIKLYQERIKALEEEIEKMRAQVDKYASSWRQEIKSQKGSGLKRFRPSSDWQIEEFKDSERSTKRRRRNSDSQLYCKSKDEEISERDKEQDPFLAEEKYSFVQRYLEQVHDTRSAVTSTGESGFVTEGTATEVGHLEDVADPTPRLSHVNERVISEIRERLNRDRDAFKRVLQSFGITKNPLPLRNFSSIFQLFPDTPVTMLKDVFEALQLYDLLEFLELKSAIEPHSSLQLAYTLDEIKKRNGVADLPTTYHSCGAVLIITDDENVSSASAIKTFFTDLDNKSDVTEILTKDIPTLRHLNEEINVMILEIGNLLKGERQGLTETSLSPSLWTLKFALNELRPGIRLGGSRVQDVFLRLMQSMNGIVSFVRMKLRLVTDELKSSLQSTIVTAERIQANLTKLIQNPEWFVIEDEKEKKNFQENVSAVINRWIHRHDDYSFFAVFHFPSDPYYRPMPEAILSELMSAITNKLKFVVCPSDISASLYDVLSGPETLLVALYYWDPALTNVKMVTEILNKRWQTLDVTSMISELHRSYLEFVVTKDTLSSVHRFKRKEGASLS</sequence>
<organism evidence="4 5">
    <name type="scientific">Porites lobata</name>
    <dbReference type="NCBI Taxonomy" id="104759"/>
    <lineage>
        <taxon>Eukaryota</taxon>
        <taxon>Metazoa</taxon>
        <taxon>Cnidaria</taxon>
        <taxon>Anthozoa</taxon>
        <taxon>Hexacorallia</taxon>
        <taxon>Scleractinia</taxon>
        <taxon>Fungiina</taxon>
        <taxon>Poritidae</taxon>
        <taxon>Porites</taxon>
    </lineage>
</organism>
<dbReference type="SUPFAM" id="SSF47986">
    <property type="entry name" value="DEATH domain"/>
    <property type="match status" value="1"/>
</dbReference>
<reference evidence="4 5" key="1">
    <citation type="submission" date="2022-05" db="EMBL/GenBank/DDBJ databases">
        <authorList>
            <consortium name="Genoscope - CEA"/>
            <person name="William W."/>
        </authorList>
    </citation>
    <scope>NUCLEOTIDE SEQUENCE [LARGE SCALE GENOMIC DNA]</scope>
</reference>
<feature type="domain" description="DED" evidence="3">
    <location>
        <begin position="103"/>
        <end position="182"/>
    </location>
</feature>
<keyword evidence="2" id="KW-0175">Coiled coil</keyword>
<dbReference type="InterPro" id="IPR001875">
    <property type="entry name" value="DED_dom"/>
</dbReference>
<proteinExistence type="predicted"/>
<evidence type="ECO:0000259" key="3">
    <source>
        <dbReference type="PROSITE" id="PS50168"/>
    </source>
</evidence>
<protein>
    <recommendedName>
        <fullName evidence="3">DED domain-containing protein</fullName>
    </recommendedName>
</protein>
<name>A0ABN8MVK8_9CNID</name>
<dbReference type="PANTHER" id="PTHR48169">
    <property type="entry name" value="DED DOMAIN-CONTAINING PROTEIN"/>
    <property type="match status" value="1"/>
</dbReference>